<dbReference type="Pfam" id="PF10988">
    <property type="entry name" value="DUF2807"/>
    <property type="match status" value="2"/>
</dbReference>
<proteinExistence type="predicted"/>
<evidence type="ECO:0000313" key="2">
    <source>
        <dbReference type="EMBL" id="MBC3933927.1"/>
    </source>
</evidence>
<gene>
    <name evidence="2" type="ORF">H8K47_01015</name>
</gene>
<feature type="domain" description="Putative auto-transporter adhesin head GIN" evidence="1">
    <location>
        <begin position="77"/>
        <end position="239"/>
    </location>
</feature>
<dbReference type="RefSeq" id="WP_186879561.1">
    <property type="nucleotide sequence ID" value="NZ_JACOGG010000001.1"/>
</dbReference>
<keyword evidence="3" id="KW-1185">Reference proteome</keyword>
<accession>A0A923HZY1</accession>
<protein>
    <submittedName>
        <fullName evidence="2">DUF2807 domain-containing protein</fullName>
    </submittedName>
</protein>
<dbReference type="AlphaFoldDB" id="A0A923HZY1"/>
<dbReference type="InterPro" id="IPR021255">
    <property type="entry name" value="DUF2807"/>
</dbReference>
<organism evidence="2 3">
    <name type="scientific">Undibacterium rugosum</name>
    <dbReference type="NCBI Taxonomy" id="2762291"/>
    <lineage>
        <taxon>Bacteria</taxon>
        <taxon>Pseudomonadati</taxon>
        <taxon>Pseudomonadota</taxon>
        <taxon>Betaproteobacteria</taxon>
        <taxon>Burkholderiales</taxon>
        <taxon>Oxalobacteraceae</taxon>
        <taxon>Undibacterium</taxon>
    </lineage>
</organism>
<dbReference type="EMBL" id="JACOGG010000001">
    <property type="protein sequence ID" value="MBC3933927.1"/>
    <property type="molecule type" value="Genomic_DNA"/>
</dbReference>
<dbReference type="Proteomes" id="UP000612361">
    <property type="component" value="Unassembled WGS sequence"/>
</dbReference>
<dbReference type="PANTHER" id="PTHR39200:SF1">
    <property type="entry name" value="AUTO-TRANSPORTER ADHESIN HEAD GIN DOMAIN-CONTAINING PROTEIN-RELATED"/>
    <property type="match status" value="1"/>
</dbReference>
<comment type="caution">
    <text evidence="2">The sequence shown here is derived from an EMBL/GenBank/DDBJ whole genome shotgun (WGS) entry which is preliminary data.</text>
</comment>
<name>A0A923HZY1_9BURK</name>
<evidence type="ECO:0000259" key="1">
    <source>
        <dbReference type="Pfam" id="PF10988"/>
    </source>
</evidence>
<dbReference type="PANTHER" id="PTHR39200">
    <property type="entry name" value="HYPOTHETICAL EXPORTED PROTEIN"/>
    <property type="match status" value="1"/>
</dbReference>
<feature type="domain" description="Putative auto-transporter adhesin head GIN" evidence="1">
    <location>
        <begin position="247"/>
        <end position="354"/>
    </location>
</feature>
<dbReference type="Gene3D" id="2.160.20.120">
    <property type="match status" value="2"/>
</dbReference>
<reference evidence="2" key="1">
    <citation type="submission" date="2020-08" db="EMBL/GenBank/DDBJ databases">
        <title>Novel species isolated from subtropical streams in China.</title>
        <authorList>
            <person name="Lu H."/>
        </authorList>
    </citation>
    <scope>NUCLEOTIDE SEQUENCE</scope>
    <source>
        <strain evidence="2">CY7W</strain>
    </source>
</reference>
<sequence>MQSIAKPLRKLGEADYTEASLIVSQYPIYIYSLPIMLKTLTLSSLFVLALSACEVKVNGVDIKANGKTTTQRVEVADFDSVQNESFFDVVITQGQKSPVEITGDEKLVPEIIAVVENKRLVIRTKSKSYRMSWTNRPGTVSVSTPVLLSLLQSGSGDIEVRALNNEQFTLEHHGSGDVKVSGKTGNLKVMSAGSGELQLDMLRAGATELDLNGSGSVSLATVAGELNARHTSSGDLHVSDLQSVAVKLSHSGSGNVELRGPVNGLQLEHSGSGDVEISGVSSKIADLQLHGSGELRLRGETDELKMTLKGSGDVDIDQLKTSSLYLINQGPANIRVGGVQQQLQAELSGSGDLEADFSSNAQIDLTMRGSGKVNMQGKAKSLRAQISGSGDLDAEGLLLETARVQVTGPSQAVVNVKKAGGSRQVKIDRTGVLD</sequence>
<evidence type="ECO:0000313" key="3">
    <source>
        <dbReference type="Proteomes" id="UP000612361"/>
    </source>
</evidence>